<name>A0A7X2TD26_9CLOT</name>
<dbReference type="AlphaFoldDB" id="A0A7X2TD26"/>
<dbReference type="Pfam" id="PF13346">
    <property type="entry name" value="ABC2_membrane_5"/>
    <property type="match status" value="1"/>
</dbReference>
<keyword evidence="3" id="KW-1185">Reference proteome</keyword>
<organism evidence="2 3">
    <name type="scientific">Clostridium porci</name>
    <dbReference type="NCBI Taxonomy" id="2605778"/>
    <lineage>
        <taxon>Bacteria</taxon>
        <taxon>Bacillati</taxon>
        <taxon>Bacillota</taxon>
        <taxon>Clostridia</taxon>
        <taxon>Eubacteriales</taxon>
        <taxon>Clostridiaceae</taxon>
        <taxon>Clostridium</taxon>
    </lineage>
</organism>
<feature type="transmembrane region" description="Helical" evidence="1">
    <location>
        <begin position="39"/>
        <end position="57"/>
    </location>
</feature>
<feature type="transmembrane region" description="Helical" evidence="1">
    <location>
        <begin position="82"/>
        <end position="103"/>
    </location>
</feature>
<feature type="transmembrane region" description="Helical" evidence="1">
    <location>
        <begin position="17"/>
        <end position="33"/>
    </location>
</feature>
<evidence type="ECO:0000313" key="2">
    <source>
        <dbReference type="EMBL" id="MSS37477.1"/>
    </source>
</evidence>
<dbReference type="Proteomes" id="UP000429958">
    <property type="component" value="Unassembled WGS sequence"/>
</dbReference>
<dbReference type="RefSeq" id="WP_154472920.1">
    <property type="nucleotide sequence ID" value="NZ_DBEWUL010000211.1"/>
</dbReference>
<dbReference type="InterPro" id="IPR025699">
    <property type="entry name" value="ABC2_memb-like"/>
</dbReference>
<gene>
    <name evidence="2" type="ORF">FYJ39_13045</name>
</gene>
<accession>A0A7X2TD26</accession>
<feature type="transmembrane region" description="Helical" evidence="1">
    <location>
        <begin position="115"/>
        <end position="135"/>
    </location>
</feature>
<keyword evidence="1" id="KW-0812">Transmembrane</keyword>
<dbReference type="EMBL" id="VUMD01000011">
    <property type="protein sequence ID" value="MSS37477.1"/>
    <property type="molecule type" value="Genomic_DNA"/>
</dbReference>
<keyword evidence="1" id="KW-1133">Transmembrane helix</keyword>
<proteinExistence type="predicted"/>
<feature type="transmembrane region" description="Helical" evidence="1">
    <location>
        <begin position="184"/>
        <end position="204"/>
    </location>
</feature>
<evidence type="ECO:0000256" key="1">
    <source>
        <dbReference type="SAM" id="Phobius"/>
    </source>
</evidence>
<feature type="transmembrane region" description="Helical" evidence="1">
    <location>
        <begin position="147"/>
        <end position="164"/>
    </location>
</feature>
<reference evidence="2 3" key="1">
    <citation type="submission" date="2019-08" db="EMBL/GenBank/DDBJ databases">
        <title>In-depth cultivation of the pig gut microbiome towards novel bacterial diversity and tailored functional studies.</title>
        <authorList>
            <person name="Wylensek D."/>
            <person name="Hitch T.C.A."/>
            <person name="Clavel T."/>
        </authorList>
    </citation>
    <scope>NUCLEOTIDE SEQUENCE [LARGE SCALE GENOMIC DNA]</scope>
    <source>
        <strain evidence="2 3">WCA-389-WT-23D1</strain>
    </source>
</reference>
<comment type="caution">
    <text evidence="2">The sequence shown here is derived from an EMBL/GenBank/DDBJ whole genome shotgun (WGS) entry which is preliminary data.</text>
</comment>
<keyword evidence="1" id="KW-0472">Membrane</keyword>
<protein>
    <submittedName>
        <fullName evidence="2">ABC-2 transporter permease</fullName>
    </submittedName>
</protein>
<evidence type="ECO:0000313" key="3">
    <source>
        <dbReference type="Proteomes" id="UP000429958"/>
    </source>
</evidence>
<sequence length="217" mass="23689">MKGLLVKDFKLLKMQKNFFIIIVATAIGMMVLYEDIAFMIGFLTFVISLFTLSTISYDEFDNGYAFLFTLPVSRTGYTVEKYCFSLLLGGSAWIVSVLLAVIASLQKEAASLSDTMMIALMLVPFMLVIQAVMIPIQLKFGGEKGRIVITATIGLLCIIGIAIVKGAEILGIDMLNVINHLPRIPLGTLIAAATAAAIGVWLVSMKISFSIMNKKEF</sequence>